<dbReference type="SUPFAM" id="SSF53448">
    <property type="entry name" value="Nucleotide-diphospho-sugar transferases"/>
    <property type="match status" value="1"/>
</dbReference>
<dbReference type="PANTHER" id="PTHR22916">
    <property type="entry name" value="GLYCOSYLTRANSFERASE"/>
    <property type="match status" value="1"/>
</dbReference>
<dbReference type="EMBL" id="AP028679">
    <property type="protein sequence ID" value="BEQ13560.1"/>
    <property type="molecule type" value="Genomic_DNA"/>
</dbReference>
<dbReference type="Proteomes" id="UP001366166">
    <property type="component" value="Chromosome"/>
</dbReference>
<proteinExistence type="predicted"/>
<dbReference type="InterPro" id="IPR029044">
    <property type="entry name" value="Nucleotide-diphossugar_trans"/>
</dbReference>
<reference evidence="3" key="1">
    <citation type="journal article" date="2023" name="Arch. Microbiol.">
        <title>Desulfoferula mesophilus gen. nov. sp. nov., a mesophilic sulfate-reducing bacterium isolated from a brackish lake sediment.</title>
        <authorList>
            <person name="Watanabe T."/>
            <person name="Yabe T."/>
            <person name="Tsuji J.M."/>
            <person name="Fukui M."/>
        </authorList>
    </citation>
    <scope>NUCLEOTIDE SEQUENCE [LARGE SCALE GENOMIC DNA]</scope>
    <source>
        <strain evidence="3">12FAK</strain>
    </source>
</reference>
<dbReference type="KEGG" id="dmp:FAK_06260"/>
<dbReference type="InterPro" id="IPR001173">
    <property type="entry name" value="Glyco_trans_2-like"/>
</dbReference>
<accession>A0AAU9E9I1</accession>
<evidence type="ECO:0000313" key="2">
    <source>
        <dbReference type="EMBL" id="BEQ13560.1"/>
    </source>
</evidence>
<dbReference type="CDD" id="cd00761">
    <property type="entry name" value="Glyco_tranf_GTA_type"/>
    <property type="match status" value="1"/>
</dbReference>
<sequence>MAAAATVIIPTYGKAPFLRQALASVQRQTVRELEICVVCDGVSNELLEMLEKIAASDSRVMVWVNPKAPRTGEVHRPAAIAATTAPVICYLGHDDLWFSHHVSTMIRLLQNADFGHTLHCEGGLGRERFVAQRFLYGDLSSRETAQAMLDPARNYNIVGLTFAGHTREAYQRLAEGWNTAPEGVPTDLHMWRKFLRAPWCRCVSHLGVTALHFAKAYRSQLFSDEAFAAELERYLAVMAAPDLLQELHAAALGGLFRYQRDMLGECRPGLSGETVRQLILTTPCNDFWSRCWRLLKRRLRIGF</sequence>
<dbReference type="Gene3D" id="3.90.550.10">
    <property type="entry name" value="Spore Coat Polysaccharide Biosynthesis Protein SpsA, Chain A"/>
    <property type="match status" value="1"/>
</dbReference>
<dbReference type="GO" id="GO:0016758">
    <property type="term" value="F:hexosyltransferase activity"/>
    <property type="evidence" value="ECO:0007669"/>
    <property type="project" value="UniProtKB-ARBA"/>
</dbReference>
<dbReference type="AlphaFoldDB" id="A0AAU9E9I1"/>
<protein>
    <recommendedName>
        <fullName evidence="1">Glycosyltransferase 2-like domain-containing protein</fullName>
    </recommendedName>
</protein>
<evidence type="ECO:0000259" key="1">
    <source>
        <dbReference type="Pfam" id="PF00535"/>
    </source>
</evidence>
<feature type="domain" description="Glycosyltransferase 2-like" evidence="1">
    <location>
        <begin position="6"/>
        <end position="114"/>
    </location>
</feature>
<organism evidence="2 3">
    <name type="scientific">Desulfoferula mesophila</name>
    <dbReference type="NCBI Taxonomy" id="3058419"/>
    <lineage>
        <taxon>Bacteria</taxon>
        <taxon>Pseudomonadati</taxon>
        <taxon>Thermodesulfobacteriota</taxon>
        <taxon>Desulfarculia</taxon>
        <taxon>Desulfarculales</taxon>
        <taxon>Desulfarculaceae</taxon>
        <taxon>Desulfoferula</taxon>
    </lineage>
</organism>
<dbReference type="RefSeq" id="WP_338605294.1">
    <property type="nucleotide sequence ID" value="NZ_AP028679.1"/>
</dbReference>
<name>A0AAU9E9I1_9BACT</name>
<gene>
    <name evidence="2" type="ORF">FAK_06260</name>
</gene>
<dbReference type="PANTHER" id="PTHR22916:SF3">
    <property type="entry name" value="UDP-GLCNAC:BETAGAL BETA-1,3-N-ACETYLGLUCOSAMINYLTRANSFERASE-LIKE PROTEIN 1"/>
    <property type="match status" value="1"/>
</dbReference>
<dbReference type="Pfam" id="PF00535">
    <property type="entry name" value="Glycos_transf_2"/>
    <property type="match status" value="1"/>
</dbReference>
<evidence type="ECO:0000313" key="3">
    <source>
        <dbReference type="Proteomes" id="UP001366166"/>
    </source>
</evidence>
<keyword evidence="3" id="KW-1185">Reference proteome</keyword>